<dbReference type="EMBL" id="FLRE01000088">
    <property type="protein sequence ID" value="SBT34962.1"/>
    <property type="molecule type" value="Genomic_DNA"/>
</dbReference>
<evidence type="ECO:0000313" key="2">
    <source>
        <dbReference type="Proteomes" id="UP000078550"/>
    </source>
</evidence>
<reference evidence="2" key="1">
    <citation type="submission" date="2016-05" db="EMBL/GenBank/DDBJ databases">
        <authorList>
            <person name="Naeem Raeece"/>
        </authorList>
    </citation>
    <scope>NUCLEOTIDE SEQUENCE [LARGE SCALE GENOMIC DNA]</scope>
</reference>
<gene>
    <name evidence="1" type="ORF">POVWA2_022580</name>
</gene>
<evidence type="ECO:0000313" key="1">
    <source>
        <dbReference type="EMBL" id="SBT34962.1"/>
    </source>
</evidence>
<dbReference type="AlphaFoldDB" id="A0A1A8YTI6"/>
<proteinExistence type="predicted"/>
<sequence>MHKGLYAEGSTSSFCEDTEHRAEAGAAAVSDTQKVHGACCYAGNAVLLRCYLFYSTVLNRQEARTS</sequence>
<protein>
    <submittedName>
        <fullName evidence="1">Uncharacterized protein</fullName>
    </submittedName>
</protein>
<accession>A0A1A8YTI6</accession>
<name>A0A1A8YTI6_PLAOA</name>
<organism evidence="1 2">
    <name type="scientific">Plasmodium ovale wallikeri</name>
    <dbReference type="NCBI Taxonomy" id="864142"/>
    <lineage>
        <taxon>Eukaryota</taxon>
        <taxon>Sar</taxon>
        <taxon>Alveolata</taxon>
        <taxon>Apicomplexa</taxon>
        <taxon>Aconoidasida</taxon>
        <taxon>Haemosporida</taxon>
        <taxon>Plasmodiidae</taxon>
        <taxon>Plasmodium</taxon>
        <taxon>Plasmodium (Plasmodium)</taxon>
    </lineage>
</organism>
<dbReference type="Proteomes" id="UP000078550">
    <property type="component" value="Unassembled WGS sequence"/>
</dbReference>